<keyword evidence="2" id="KW-1185">Reference proteome</keyword>
<dbReference type="HOGENOM" id="CLU_2437972_0_0_0"/>
<dbReference type="Gene3D" id="3.30.460.40">
    <property type="match status" value="1"/>
</dbReference>
<dbReference type="EMBL" id="CP001032">
    <property type="protein sequence ID" value="ACB75683.1"/>
    <property type="molecule type" value="Genomic_DNA"/>
</dbReference>
<organism evidence="1 2">
    <name type="scientific">Opitutus terrae (strain DSM 11246 / JCM 15787 / PB90-1)</name>
    <dbReference type="NCBI Taxonomy" id="452637"/>
    <lineage>
        <taxon>Bacteria</taxon>
        <taxon>Pseudomonadati</taxon>
        <taxon>Verrucomicrobiota</taxon>
        <taxon>Opitutia</taxon>
        <taxon>Opitutales</taxon>
        <taxon>Opitutaceae</taxon>
        <taxon>Opitutus</taxon>
    </lineage>
</organism>
<name>B1ZS84_OPITP</name>
<sequence length="90" mass="9537">MIIGGYAAVTHGSAQVTRDIDMCATLTTEAVATLRRALAEWNPRHRITPQRLSFLDVSPAGTPVQNPYLQTDVGTVDILSSVLGVGDSNG</sequence>
<protein>
    <submittedName>
        <fullName evidence="1">Uncharacterized protein</fullName>
    </submittedName>
</protein>
<accession>B1ZS84</accession>
<proteinExistence type="predicted"/>
<evidence type="ECO:0000313" key="1">
    <source>
        <dbReference type="EMBL" id="ACB75683.1"/>
    </source>
</evidence>
<evidence type="ECO:0000313" key="2">
    <source>
        <dbReference type="Proteomes" id="UP000007013"/>
    </source>
</evidence>
<dbReference type="KEGG" id="ote:Oter_2401"/>
<dbReference type="AlphaFoldDB" id="B1ZS84"/>
<dbReference type="Proteomes" id="UP000007013">
    <property type="component" value="Chromosome"/>
</dbReference>
<reference evidence="1 2" key="1">
    <citation type="journal article" date="2011" name="J. Bacteriol.">
        <title>Genome sequence of the verrucomicrobium Opitutus terrae PB90-1, an abundant inhabitant of rice paddy soil ecosystems.</title>
        <authorList>
            <person name="van Passel M.W."/>
            <person name="Kant R."/>
            <person name="Palva A."/>
            <person name="Copeland A."/>
            <person name="Lucas S."/>
            <person name="Lapidus A."/>
            <person name="Glavina del Rio T."/>
            <person name="Pitluck S."/>
            <person name="Goltsman E."/>
            <person name="Clum A."/>
            <person name="Sun H."/>
            <person name="Schmutz J."/>
            <person name="Larimer F.W."/>
            <person name="Land M.L."/>
            <person name="Hauser L."/>
            <person name="Kyrpides N."/>
            <person name="Mikhailova N."/>
            <person name="Richardson P.P."/>
            <person name="Janssen P.H."/>
            <person name="de Vos W.M."/>
            <person name="Smidt H."/>
        </authorList>
    </citation>
    <scope>NUCLEOTIDE SEQUENCE [LARGE SCALE GENOMIC DNA]</scope>
    <source>
        <strain evidence="2">DSM 11246 / JCM 15787 / PB90-1</strain>
    </source>
</reference>
<gene>
    <name evidence="1" type="ordered locus">Oter_2401</name>
</gene>
<dbReference type="eggNOG" id="ENOG5031903">
    <property type="taxonomic scope" value="Bacteria"/>
</dbReference>
<dbReference type="STRING" id="452637.Oter_2401"/>